<sequence>MDVYVWGTQEAEPMAETLPALAMRVLREVREFDSINCALGATDFFGVRDGVLVEFQYADPGGLQVRFSDGLREGRAWAVAHAFLWLMTRQAQVAEAVLLGGDDGSLRFRHGRITRAATWFSDETS</sequence>
<accession>A0A4R4UAD3</accession>
<protein>
    <submittedName>
        <fullName evidence="1">Uncharacterized protein</fullName>
    </submittedName>
</protein>
<organism evidence="1 2">
    <name type="scientific">Saccharopolyspora aridisoli</name>
    <dbReference type="NCBI Taxonomy" id="2530385"/>
    <lineage>
        <taxon>Bacteria</taxon>
        <taxon>Bacillati</taxon>
        <taxon>Actinomycetota</taxon>
        <taxon>Actinomycetes</taxon>
        <taxon>Pseudonocardiales</taxon>
        <taxon>Pseudonocardiaceae</taxon>
        <taxon>Saccharopolyspora</taxon>
    </lineage>
</organism>
<dbReference type="Proteomes" id="UP000294744">
    <property type="component" value="Unassembled WGS sequence"/>
</dbReference>
<dbReference type="RefSeq" id="WP_132626888.1">
    <property type="nucleotide sequence ID" value="NZ_SMKV01000042.1"/>
</dbReference>
<comment type="caution">
    <text evidence="1">The sequence shown here is derived from an EMBL/GenBank/DDBJ whole genome shotgun (WGS) entry which is preliminary data.</text>
</comment>
<gene>
    <name evidence="1" type="ORF">E1161_23585</name>
</gene>
<keyword evidence="2" id="KW-1185">Reference proteome</keyword>
<evidence type="ECO:0000313" key="1">
    <source>
        <dbReference type="EMBL" id="TDC88478.1"/>
    </source>
</evidence>
<dbReference type="AlphaFoldDB" id="A0A4R4UAD3"/>
<reference evidence="1 2" key="1">
    <citation type="submission" date="2019-03" db="EMBL/GenBank/DDBJ databases">
        <title>Draft genome sequences of novel Actinobacteria.</title>
        <authorList>
            <person name="Sahin N."/>
            <person name="Ay H."/>
            <person name="Saygin H."/>
        </authorList>
    </citation>
    <scope>NUCLEOTIDE SEQUENCE [LARGE SCALE GENOMIC DNA]</scope>
    <source>
        <strain evidence="1 2">16K404</strain>
    </source>
</reference>
<name>A0A4R4UAD3_9PSEU</name>
<proteinExistence type="predicted"/>
<evidence type="ECO:0000313" key="2">
    <source>
        <dbReference type="Proteomes" id="UP000294744"/>
    </source>
</evidence>
<dbReference type="OrthoDB" id="3697489at2"/>
<dbReference type="EMBL" id="SMKV01000042">
    <property type="protein sequence ID" value="TDC88478.1"/>
    <property type="molecule type" value="Genomic_DNA"/>
</dbReference>